<feature type="region of interest" description="Disordered" evidence="1">
    <location>
        <begin position="1"/>
        <end position="25"/>
    </location>
</feature>
<feature type="compositionally biased region" description="Basic and acidic residues" evidence="1">
    <location>
        <begin position="335"/>
        <end position="346"/>
    </location>
</feature>
<dbReference type="KEGG" id="sla:SERLADRAFT_414428"/>
<feature type="compositionally biased region" description="Polar residues" evidence="1">
    <location>
        <begin position="347"/>
        <end position="370"/>
    </location>
</feature>
<dbReference type="AlphaFoldDB" id="F8NRZ6"/>
<feature type="region of interest" description="Disordered" evidence="1">
    <location>
        <begin position="326"/>
        <end position="370"/>
    </location>
</feature>
<protein>
    <submittedName>
        <fullName evidence="2">Uncharacterized protein</fullName>
    </submittedName>
</protein>
<dbReference type="EMBL" id="GL945432">
    <property type="protein sequence ID" value="EGO26358.1"/>
    <property type="molecule type" value="Genomic_DNA"/>
</dbReference>
<dbReference type="OrthoDB" id="5570013at2759"/>
<dbReference type="RefSeq" id="XP_007316531.1">
    <property type="nucleotide sequence ID" value="XM_007316469.1"/>
</dbReference>
<accession>F8NRZ6</accession>
<dbReference type="HOGENOM" id="CLU_037980_0_1_1"/>
<sequence length="382" mass="40298">MDSNADPINSGVNANDAGWPTPEDGTIIRRVGGSDWSVYTENPSGSPYPLSAESAFALPLDSALLYFLTRGGGNVGDVNIVNSDVARNKVDVRVHVNYHRQEALDHANVCLLKKEKEDGEGVGIFTPNGWHPTDRLDRMHFTVTVTFPATSDGSPLKIKDFESTTSHYSHQIADLRGTVYFGVFTIGSDSAGITSESIFAGSGTFKATKGAIKGAFNVSSSLELTTTDANITARVGLRNDVASYLAGNQTSDSSTHSDAGTGGNFKVSATTVKAPITLTHISSPIDSIQNLVVSTVYAPVTVSLNNAYEGGFTLNSSYSPLTVVKSGATDPSGQGRERVLKKDSQSSDHVTGSVYWNPNSGPGVSQGSVQITTSKSPIRLTV</sequence>
<name>F8NRZ6_SERL9</name>
<gene>
    <name evidence="2" type="ORF">SERLADRAFT_414428</name>
</gene>
<dbReference type="Proteomes" id="UP000008064">
    <property type="component" value="Unassembled WGS sequence"/>
</dbReference>
<organism>
    <name type="scientific">Serpula lacrymans var. lacrymans (strain S7.9)</name>
    <name type="common">Dry rot fungus</name>
    <dbReference type="NCBI Taxonomy" id="578457"/>
    <lineage>
        <taxon>Eukaryota</taxon>
        <taxon>Fungi</taxon>
        <taxon>Dikarya</taxon>
        <taxon>Basidiomycota</taxon>
        <taxon>Agaricomycotina</taxon>
        <taxon>Agaricomycetes</taxon>
        <taxon>Agaricomycetidae</taxon>
        <taxon>Boletales</taxon>
        <taxon>Coniophorineae</taxon>
        <taxon>Serpulaceae</taxon>
        <taxon>Serpula</taxon>
    </lineage>
</organism>
<dbReference type="GeneID" id="18813265"/>
<proteinExistence type="predicted"/>
<evidence type="ECO:0000256" key="1">
    <source>
        <dbReference type="SAM" id="MobiDB-lite"/>
    </source>
</evidence>
<evidence type="ECO:0000313" key="2">
    <source>
        <dbReference type="EMBL" id="EGO26358.1"/>
    </source>
</evidence>
<reference evidence="2" key="1">
    <citation type="submission" date="2011-04" db="EMBL/GenBank/DDBJ databases">
        <title>Evolution of plant cell wall degrading machinery underlies the functional diversity of forest fungi.</title>
        <authorList>
            <consortium name="US DOE Joint Genome Institute (JGI-PGF)"/>
            <person name="Eastwood D.C."/>
            <person name="Floudas D."/>
            <person name="Binder M."/>
            <person name="Majcherczyk A."/>
            <person name="Schneider P."/>
            <person name="Aerts A."/>
            <person name="Asiegbu F.O."/>
            <person name="Baker S.E."/>
            <person name="Barry K."/>
            <person name="Bendiksby M."/>
            <person name="Blumentritt M."/>
            <person name="Coutinho P.M."/>
            <person name="Cullen D."/>
            <person name="Cullen D."/>
            <person name="Gathman A."/>
            <person name="Goodell B."/>
            <person name="Henrissat B."/>
            <person name="Ihrmark K."/>
            <person name="Kauserud H."/>
            <person name="Kohler A."/>
            <person name="LaButti K."/>
            <person name="Lapidus A."/>
            <person name="Lavin J.L."/>
            <person name="Lee Y.-H."/>
            <person name="Lindquist E."/>
            <person name="Lilly W."/>
            <person name="Lucas S."/>
            <person name="Morin E."/>
            <person name="Murat C."/>
            <person name="Oguiza J.A."/>
            <person name="Park J."/>
            <person name="Pisabarro A.G."/>
            <person name="Riley R."/>
            <person name="Rosling A."/>
            <person name="Salamov A."/>
            <person name="Schmidt O."/>
            <person name="Schmutz J."/>
            <person name="Skrede I."/>
            <person name="Stenlid J."/>
            <person name="Wiebenga A."/>
            <person name="Xie X."/>
            <person name="Kues U."/>
            <person name="Hibbett D.S."/>
            <person name="Hoffmeister D."/>
            <person name="Hogberg N."/>
            <person name="Martin F."/>
            <person name="Grigoriev I.V."/>
            <person name="Watkinson S.C."/>
        </authorList>
    </citation>
    <scope>NUCLEOTIDE SEQUENCE</scope>
    <source>
        <strain evidence="2">S7.9</strain>
    </source>
</reference>
<feature type="compositionally biased region" description="Polar residues" evidence="1">
    <location>
        <begin position="1"/>
        <end position="13"/>
    </location>
</feature>